<dbReference type="InterPro" id="IPR046263">
    <property type="entry name" value="DUF6296"/>
</dbReference>
<comment type="caution">
    <text evidence="1">The sequence shown here is derived from an EMBL/GenBank/DDBJ whole genome shotgun (WGS) entry which is preliminary data.</text>
</comment>
<proteinExistence type="predicted"/>
<dbReference type="PATRIC" id="fig|1716141.3.peg.4302"/>
<dbReference type="AlphaFoldDB" id="A0A177HP04"/>
<accession>A0A177HP04</accession>
<dbReference type="Pfam" id="PF19813">
    <property type="entry name" value="DUF6296"/>
    <property type="match status" value="1"/>
</dbReference>
<protein>
    <submittedName>
        <fullName evidence="1">Uncharacterized protein</fullName>
    </submittedName>
</protein>
<organism evidence="1 2">
    <name type="scientific">Streptomyces jeddahensis</name>
    <dbReference type="NCBI Taxonomy" id="1716141"/>
    <lineage>
        <taxon>Bacteria</taxon>
        <taxon>Bacillati</taxon>
        <taxon>Actinomycetota</taxon>
        <taxon>Actinomycetes</taxon>
        <taxon>Kitasatosporales</taxon>
        <taxon>Streptomycetaceae</taxon>
        <taxon>Streptomyces</taxon>
    </lineage>
</organism>
<dbReference type="EMBL" id="LOHS01000088">
    <property type="protein sequence ID" value="OAH12742.1"/>
    <property type="molecule type" value="Genomic_DNA"/>
</dbReference>
<reference evidence="1 2" key="1">
    <citation type="submission" date="2015-12" db="EMBL/GenBank/DDBJ databases">
        <title>Genome sequence of Streptomyces sp. G25.</title>
        <authorList>
            <person name="Poehlein A."/>
            <person name="Roettig A."/>
            <person name="Hiessl S."/>
            <person name="Hauschild P."/>
            <person name="Schauer J."/>
            <person name="Madkour M.H."/>
            <person name="Al-Ansari A.M."/>
            <person name="Almakishah N.H."/>
            <person name="Steinbuechel A."/>
            <person name="Daniel R."/>
        </authorList>
    </citation>
    <scope>NUCLEOTIDE SEQUENCE [LARGE SCALE GENOMIC DNA]</scope>
    <source>
        <strain evidence="2">G25(2015)</strain>
    </source>
</reference>
<evidence type="ECO:0000313" key="2">
    <source>
        <dbReference type="Proteomes" id="UP000077381"/>
    </source>
</evidence>
<keyword evidence="2" id="KW-1185">Reference proteome</keyword>
<dbReference type="OrthoDB" id="3854813at2"/>
<gene>
    <name evidence="1" type="ORF">STSP_40880</name>
</gene>
<name>A0A177HP04_9ACTN</name>
<evidence type="ECO:0000313" key="1">
    <source>
        <dbReference type="EMBL" id="OAH12742.1"/>
    </source>
</evidence>
<sequence>MKERLTIVRHVGFRLWEAVMKTVDRYRLTFTDRSSGAGVVTDEVIVERTDAVGPGGHPVYSDPTGILRAEISPAGEVRMLVTGVYQSPQAPRVEALPEADQSS</sequence>
<dbReference type="Proteomes" id="UP000077381">
    <property type="component" value="Unassembled WGS sequence"/>
</dbReference>